<protein>
    <recommendedName>
        <fullName evidence="1">DUF1659 domain-containing protein</fullName>
    </recommendedName>
</protein>
<name>A0A1I6DZW7_9FIRM</name>
<evidence type="ECO:0000259" key="1">
    <source>
        <dbReference type="Pfam" id="PF07872"/>
    </source>
</evidence>
<dbReference type="Proteomes" id="UP000199584">
    <property type="component" value="Unassembled WGS sequence"/>
</dbReference>
<reference evidence="3" key="1">
    <citation type="submission" date="2016-10" db="EMBL/GenBank/DDBJ databases">
        <authorList>
            <person name="Varghese N."/>
            <person name="Submissions S."/>
        </authorList>
    </citation>
    <scope>NUCLEOTIDE SEQUENCE [LARGE SCALE GENOMIC DNA]</scope>
    <source>
        <strain evidence="3">DSM 3669</strain>
    </source>
</reference>
<accession>A0A1I6DZW7</accession>
<dbReference type="EMBL" id="FOYM01000022">
    <property type="protein sequence ID" value="SFR11050.1"/>
    <property type="molecule type" value="Genomic_DNA"/>
</dbReference>
<dbReference type="OrthoDB" id="1954703at2"/>
<keyword evidence="3" id="KW-1185">Reference proteome</keyword>
<dbReference type="RefSeq" id="WP_092485044.1">
    <property type="nucleotide sequence ID" value="NZ_FOYM01000022.1"/>
</dbReference>
<evidence type="ECO:0000313" key="2">
    <source>
        <dbReference type="EMBL" id="SFR11050.1"/>
    </source>
</evidence>
<organism evidence="2 3">
    <name type="scientific">Desulfoscipio geothermicus DSM 3669</name>
    <dbReference type="NCBI Taxonomy" id="1121426"/>
    <lineage>
        <taxon>Bacteria</taxon>
        <taxon>Bacillati</taxon>
        <taxon>Bacillota</taxon>
        <taxon>Clostridia</taxon>
        <taxon>Eubacteriales</taxon>
        <taxon>Desulfallaceae</taxon>
        <taxon>Desulfoscipio</taxon>
    </lineage>
</organism>
<sequence length="76" mass="8316">MAVNNVATGTVLRMQFQTGVDANGDPVYRSKNLYNVKPQATDQDLFDVANALAQLQNYTLAAIMRIDSARLEEVVG</sequence>
<dbReference type="Pfam" id="PF07872">
    <property type="entry name" value="DUF1659"/>
    <property type="match status" value="1"/>
</dbReference>
<gene>
    <name evidence="2" type="ORF">SAMN05660706_12234</name>
</gene>
<feature type="domain" description="DUF1659" evidence="1">
    <location>
        <begin position="2"/>
        <end position="72"/>
    </location>
</feature>
<evidence type="ECO:0000313" key="3">
    <source>
        <dbReference type="Proteomes" id="UP000199584"/>
    </source>
</evidence>
<dbReference type="AlphaFoldDB" id="A0A1I6DZW7"/>
<dbReference type="InterPro" id="IPR012454">
    <property type="entry name" value="DUF1659"/>
</dbReference>
<dbReference type="STRING" id="39060.SAMN05660706_12234"/>
<proteinExistence type="predicted"/>